<protein>
    <recommendedName>
        <fullName evidence="9">Cobalamin biosynthesis protein CobD</fullName>
    </recommendedName>
</protein>
<evidence type="ECO:0000256" key="4">
    <source>
        <dbReference type="ARBA" id="ARBA00022475"/>
    </source>
</evidence>
<comment type="similarity">
    <text evidence="3 9">Belongs to the CobD/CbiB family.</text>
</comment>
<dbReference type="PANTHER" id="PTHR34308">
    <property type="entry name" value="COBALAMIN BIOSYNTHESIS PROTEIN CBIB"/>
    <property type="match status" value="1"/>
</dbReference>
<dbReference type="AlphaFoldDB" id="A0A9Q9J790"/>
<evidence type="ECO:0000313" key="11">
    <source>
        <dbReference type="Proteomes" id="UP001058381"/>
    </source>
</evidence>
<reference evidence="10" key="1">
    <citation type="submission" date="2022-04" db="EMBL/GenBank/DDBJ databases">
        <title>Xanthomonas prunicola pv. tritici, a pathogen causing a previously unreported foliar disease of wheat.</title>
        <authorList>
            <person name="Clavijo F."/>
            <person name="Curland R.D."/>
            <person name="Dill-Macky R."/>
            <person name="Pereyra S."/>
            <person name="Roman-Reyna V."/>
            <person name="Siri M.I."/>
        </authorList>
    </citation>
    <scope>NUCLEOTIDE SEQUENCE</scope>
    <source>
        <strain evidence="10">CIX249</strain>
    </source>
</reference>
<keyword evidence="5 9" id="KW-0169">Cobalamin biosynthesis</keyword>
<evidence type="ECO:0000256" key="1">
    <source>
        <dbReference type="ARBA" id="ARBA00004651"/>
    </source>
</evidence>
<evidence type="ECO:0000256" key="3">
    <source>
        <dbReference type="ARBA" id="ARBA00006263"/>
    </source>
</evidence>
<comment type="caution">
    <text evidence="9">Lacks conserved residue(s) required for the propagation of feature annotation.</text>
</comment>
<evidence type="ECO:0000256" key="7">
    <source>
        <dbReference type="ARBA" id="ARBA00022989"/>
    </source>
</evidence>
<evidence type="ECO:0000256" key="9">
    <source>
        <dbReference type="HAMAP-Rule" id="MF_00024"/>
    </source>
</evidence>
<dbReference type="EMBL" id="CP096142">
    <property type="protein sequence ID" value="UXA67645.1"/>
    <property type="molecule type" value="Genomic_DNA"/>
</dbReference>
<accession>A0A9Q9J790</accession>
<dbReference type="GeneID" id="75153061"/>
<dbReference type="Proteomes" id="UP001058381">
    <property type="component" value="Chromosome"/>
</dbReference>
<comment type="subcellular location">
    <subcellularLocation>
        <location evidence="1 9">Cell membrane</location>
        <topology evidence="1 9">Multi-pass membrane protein</topology>
    </subcellularLocation>
</comment>
<comment type="pathway">
    <text evidence="2 9">Cofactor biosynthesis; adenosylcobalamin biosynthesis.</text>
</comment>
<dbReference type="HAMAP" id="MF_00024">
    <property type="entry name" value="CobD_CbiB"/>
    <property type="match status" value="1"/>
</dbReference>
<dbReference type="InterPro" id="IPR004485">
    <property type="entry name" value="Cobalamin_biosynth_CobD/CbiB"/>
</dbReference>
<dbReference type="GO" id="GO:0015420">
    <property type="term" value="F:ABC-type vitamin B12 transporter activity"/>
    <property type="evidence" value="ECO:0007669"/>
    <property type="project" value="UniProtKB-UniRule"/>
</dbReference>
<evidence type="ECO:0000313" key="10">
    <source>
        <dbReference type="EMBL" id="UXA67645.1"/>
    </source>
</evidence>
<feature type="transmembrane region" description="Helical" evidence="9">
    <location>
        <begin position="148"/>
        <end position="167"/>
    </location>
</feature>
<dbReference type="NCBIfam" id="TIGR00380">
    <property type="entry name" value="cobal_cbiB"/>
    <property type="match status" value="1"/>
</dbReference>
<sequence length="304" mass="32313">MLLVIATVAVLLDLLLGEPRHAHPLVLFGNWVQRIEARLYRDRRSAGILAWCVSVLPLTVVAAALQWGLWRFSPWTAAGFAAITLYLALGLRSLGEHAHPVIAALQVADLPAARAAVGRIVSRDTAVLDATQVAAAATESVLENGSDAVFAALFWGVLLGAPGAVLYRLSNTLDAIWGYRTPRYANFGWAAARIDDALNWLPARLTAVTYAVLGRTRAAIRCARRQGRGWKSPNAGPVMAAGAGALHVQLGGPAPYHGHWQARPPLGEGASATANSVQRALRLVRAGVALWLLLGTLATALAMR</sequence>
<feature type="transmembrane region" description="Helical" evidence="9">
    <location>
        <begin position="48"/>
        <end position="65"/>
    </location>
</feature>
<dbReference type="GO" id="GO:0048472">
    <property type="term" value="F:threonine-phosphate decarboxylase activity"/>
    <property type="evidence" value="ECO:0007669"/>
    <property type="project" value="InterPro"/>
</dbReference>
<keyword evidence="4 9" id="KW-1003">Cell membrane</keyword>
<keyword evidence="7 9" id="KW-1133">Transmembrane helix</keyword>
<evidence type="ECO:0000256" key="6">
    <source>
        <dbReference type="ARBA" id="ARBA00022692"/>
    </source>
</evidence>
<gene>
    <name evidence="10" type="primary">cbiB</name>
    <name evidence="9" type="synonym">cobD</name>
    <name evidence="10" type="ORF">M0D43_16870</name>
</gene>
<dbReference type="Pfam" id="PF03186">
    <property type="entry name" value="CobD_Cbib"/>
    <property type="match status" value="1"/>
</dbReference>
<dbReference type="GO" id="GO:0009236">
    <property type="term" value="P:cobalamin biosynthetic process"/>
    <property type="evidence" value="ECO:0007669"/>
    <property type="project" value="UniProtKB-UniRule"/>
</dbReference>
<feature type="transmembrane region" description="Helical" evidence="9">
    <location>
        <begin position="283"/>
        <end position="303"/>
    </location>
</feature>
<proteinExistence type="inferred from homology"/>
<keyword evidence="6 9" id="KW-0812">Transmembrane</keyword>
<evidence type="ECO:0000256" key="2">
    <source>
        <dbReference type="ARBA" id="ARBA00004953"/>
    </source>
</evidence>
<dbReference type="GO" id="GO:0005886">
    <property type="term" value="C:plasma membrane"/>
    <property type="evidence" value="ECO:0007669"/>
    <property type="project" value="UniProtKB-SubCell"/>
</dbReference>
<comment type="function">
    <text evidence="9">Converts cobyric acid to cobinamide by the addition of aminopropanol on the F carboxylic group.</text>
</comment>
<organism evidence="10 11">
    <name type="scientific">Xanthomonas prunicola</name>
    <dbReference type="NCBI Taxonomy" id="2053930"/>
    <lineage>
        <taxon>Bacteria</taxon>
        <taxon>Pseudomonadati</taxon>
        <taxon>Pseudomonadota</taxon>
        <taxon>Gammaproteobacteria</taxon>
        <taxon>Lysobacterales</taxon>
        <taxon>Lysobacteraceae</taxon>
        <taxon>Xanthomonas</taxon>
    </lineage>
</organism>
<evidence type="ECO:0000256" key="8">
    <source>
        <dbReference type="ARBA" id="ARBA00023136"/>
    </source>
</evidence>
<evidence type="ECO:0000256" key="5">
    <source>
        <dbReference type="ARBA" id="ARBA00022573"/>
    </source>
</evidence>
<keyword evidence="8 9" id="KW-0472">Membrane</keyword>
<dbReference type="RefSeq" id="WP_260808285.1">
    <property type="nucleotide sequence ID" value="NZ_CP096138.1"/>
</dbReference>
<dbReference type="PANTHER" id="PTHR34308:SF1">
    <property type="entry name" value="COBALAMIN BIOSYNTHESIS PROTEIN CBIB"/>
    <property type="match status" value="1"/>
</dbReference>
<name>A0A9Q9J790_9XANT</name>